<dbReference type="SUPFAM" id="SSF109854">
    <property type="entry name" value="DinB/YfiT-like putative metalloenzymes"/>
    <property type="match status" value="1"/>
</dbReference>
<reference evidence="2 3" key="1">
    <citation type="submission" date="2018-05" db="EMBL/GenBank/DDBJ databases">
        <title>Genomic Encyclopedia of Archaeal and Bacterial Type Strains, Phase II (KMG-II): from individual species to whole genera.</title>
        <authorList>
            <person name="Goeker M."/>
        </authorList>
    </citation>
    <scope>NUCLEOTIDE SEQUENCE [LARGE SCALE GENOMIC DNA]</scope>
    <source>
        <strain evidence="2 3">DSM 19975</strain>
    </source>
</reference>
<evidence type="ECO:0000313" key="3">
    <source>
        <dbReference type="Proteomes" id="UP000245678"/>
    </source>
</evidence>
<protein>
    <submittedName>
        <fullName evidence="2">DinB family protein</fullName>
    </submittedName>
</protein>
<dbReference type="EMBL" id="QGHA01000002">
    <property type="protein sequence ID" value="PWK79017.1"/>
    <property type="molecule type" value="Genomic_DNA"/>
</dbReference>
<evidence type="ECO:0000313" key="2">
    <source>
        <dbReference type="EMBL" id="PWK79017.1"/>
    </source>
</evidence>
<dbReference type="Gene3D" id="1.20.120.450">
    <property type="entry name" value="dinb family like domain"/>
    <property type="match status" value="1"/>
</dbReference>
<feature type="domain" description="DinB-like" evidence="1">
    <location>
        <begin position="20"/>
        <end position="141"/>
    </location>
</feature>
<dbReference type="AlphaFoldDB" id="A0A316HF38"/>
<keyword evidence="3" id="KW-1185">Reference proteome</keyword>
<name>A0A316HF38_9SPHI</name>
<dbReference type="RefSeq" id="WP_109607253.1">
    <property type="nucleotide sequence ID" value="NZ_QGHA01000002.1"/>
</dbReference>
<comment type="caution">
    <text evidence="2">The sequence shown here is derived from an EMBL/GenBank/DDBJ whole genome shotgun (WGS) entry which is preliminary data.</text>
</comment>
<dbReference type="Pfam" id="PF12867">
    <property type="entry name" value="DinB_2"/>
    <property type="match status" value="1"/>
</dbReference>
<accession>A0A316HF38</accession>
<proteinExistence type="predicted"/>
<dbReference type="InterPro" id="IPR034660">
    <property type="entry name" value="DinB/YfiT-like"/>
</dbReference>
<organism evidence="2 3">
    <name type="scientific">Mucilaginibacter oryzae</name>
    <dbReference type="NCBI Taxonomy" id="468058"/>
    <lineage>
        <taxon>Bacteria</taxon>
        <taxon>Pseudomonadati</taxon>
        <taxon>Bacteroidota</taxon>
        <taxon>Sphingobacteriia</taxon>
        <taxon>Sphingobacteriales</taxon>
        <taxon>Sphingobacteriaceae</taxon>
        <taxon>Mucilaginibacter</taxon>
    </lineage>
</organism>
<dbReference type="Proteomes" id="UP000245678">
    <property type="component" value="Unassembled WGS sequence"/>
</dbReference>
<sequence length="144" mass="16885">MNLSINKLKEAVKAVKQLELQTVDWEHKESPAKWSKKEITGHLIDSAQINLQRFVRCTYEEGFRLTYEQVEWVQAARYQQADIGELIDLWALLNLQIIRVLANYPADRLNSKCDNSKQEPNLQTVEWLAADYVEHMLHHLKNIL</sequence>
<gene>
    <name evidence="2" type="ORF">LX99_01471</name>
</gene>
<evidence type="ECO:0000259" key="1">
    <source>
        <dbReference type="Pfam" id="PF12867"/>
    </source>
</evidence>
<dbReference type="InterPro" id="IPR024775">
    <property type="entry name" value="DinB-like"/>
</dbReference>